<name>A0A4R2Q0T6_9PSEU</name>
<sequence length="143" mass="15598">MSRHRVLLVREWDEQTSGSGCCGRLGGDAVRALVEPAADPYAHTRRDMERMGAVYRALREQFGDELDLTVVDPRNTVWLVPTVWRDARRRGLAVLAALRQANAATRACALVCDGMVLCTDASPAEAVSAVSADIAAMRTVERS</sequence>
<protein>
    <submittedName>
        <fullName evidence="1">Uncharacterized protein</fullName>
    </submittedName>
</protein>
<comment type="caution">
    <text evidence="1">The sequence shown here is derived from an EMBL/GenBank/DDBJ whole genome shotgun (WGS) entry which is preliminary data.</text>
</comment>
<gene>
    <name evidence="1" type="ORF">EV191_12456</name>
</gene>
<evidence type="ECO:0000313" key="1">
    <source>
        <dbReference type="EMBL" id="TCP42090.1"/>
    </source>
</evidence>
<reference evidence="1 2" key="1">
    <citation type="submission" date="2019-03" db="EMBL/GenBank/DDBJ databases">
        <title>Genomic Encyclopedia of Type Strains, Phase IV (KMG-IV): sequencing the most valuable type-strain genomes for metagenomic binning, comparative biology and taxonomic classification.</title>
        <authorList>
            <person name="Goeker M."/>
        </authorList>
    </citation>
    <scope>NUCLEOTIDE SEQUENCE [LARGE SCALE GENOMIC DNA]</scope>
    <source>
        <strain evidence="1 2">DSM 45765</strain>
    </source>
</reference>
<dbReference type="Proteomes" id="UP000294911">
    <property type="component" value="Unassembled WGS sequence"/>
</dbReference>
<dbReference type="OrthoDB" id="7063430at2"/>
<organism evidence="1 2">
    <name type="scientific">Tamaricihabitans halophyticus</name>
    <dbReference type="NCBI Taxonomy" id="1262583"/>
    <lineage>
        <taxon>Bacteria</taxon>
        <taxon>Bacillati</taxon>
        <taxon>Actinomycetota</taxon>
        <taxon>Actinomycetes</taxon>
        <taxon>Pseudonocardiales</taxon>
        <taxon>Pseudonocardiaceae</taxon>
        <taxon>Tamaricihabitans</taxon>
    </lineage>
</organism>
<dbReference type="EMBL" id="SLXQ01000024">
    <property type="protein sequence ID" value="TCP42090.1"/>
    <property type="molecule type" value="Genomic_DNA"/>
</dbReference>
<accession>A0A4R2Q0T6</accession>
<evidence type="ECO:0000313" key="2">
    <source>
        <dbReference type="Proteomes" id="UP000294911"/>
    </source>
</evidence>
<proteinExistence type="predicted"/>
<dbReference type="RefSeq" id="WP_132880963.1">
    <property type="nucleotide sequence ID" value="NZ_SLXQ01000024.1"/>
</dbReference>
<keyword evidence="2" id="KW-1185">Reference proteome</keyword>
<dbReference type="AlphaFoldDB" id="A0A4R2Q0T6"/>